<dbReference type="Gene3D" id="3.90.220.20">
    <property type="entry name" value="DNA methylase specificity domains"/>
    <property type="match status" value="2"/>
</dbReference>
<dbReference type="EMBL" id="VSTG01000007">
    <property type="protein sequence ID" value="TYL58196.1"/>
    <property type="molecule type" value="Genomic_DNA"/>
</dbReference>
<evidence type="ECO:0000313" key="6">
    <source>
        <dbReference type="Proteomes" id="UP000324325"/>
    </source>
</evidence>
<dbReference type="RefSeq" id="WP_148885143.1">
    <property type="nucleotide sequence ID" value="NZ_VSTG01000007.1"/>
</dbReference>
<dbReference type="AlphaFoldDB" id="A0A5S4VKF4"/>
<dbReference type="PANTHER" id="PTHR30408:SF12">
    <property type="entry name" value="TYPE I RESTRICTION ENZYME MJAVIII SPECIFICITY SUBUNIT"/>
    <property type="match status" value="1"/>
</dbReference>
<dbReference type="InterPro" id="IPR052021">
    <property type="entry name" value="Type-I_RS_S_subunit"/>
</dbReference>
<dbReference type="Proteomes" id="UP000324325">
    <property type="component" value="Unassembled WGS sequence"/>
</dbReference>
<keyword evidence="2" id="KW-0680">Restriction system</keyword>
<dbReference type="Pfam" id="PF01420">
    <property type="entry name" value="Methylase_S"/>
    <property type="match status" value="2"/>
</dbReference>
<dbReference type="InterPro" id="IPR044946">
    <property type="entry name" value="Restrct_endonuc_typeI_TRD_sf"/>
</dbReference>
<evidence type="ECO:0000313" key="5">
    <source>
        <dbReference type="EMBL" id="TYL58196.1"/>
    </source>
</evidence>
<gene>
    <name evidence="5" type="ORF">FYL37_06835</name>
</gene>
<proteinExistence type="inferred from homology"/>
<evidence type="ECO:0000256" key="2">
    <source>
        <dbReference type="ARBA" id="ARBA00022747"/>
    </source>
</evidence>
<reference evidence="5 6" key="1">
    <citation type="submission" date="2019-08" db="EMBL/GenBank/DDBJ databases">
        <authorList>
            <person name="Duncan S."/>
            <person name="Walker A."/>
        </authorList>
    </citation>
    <scope>NUCLEOTIDE SEQUENCE [LARGE SCALE GENOMIC DNA]</scope>
    <source>
        <strain evidence="5 6">L2-21</strain>
    </source>
</reference>
<comment type="similarity">
    <text evidence="1">Belongs to the type-I restriction system S methylase family.</text>
</comment>
<dbReference type="GO" id="GO:0009307">
    <property type="term" value="P:DNA restriction-modification system"/>
    <property type="evidence" value="ECO:0007669"/>
    <property type="project" value="UniProtKB-KW"/>
</dbReference>
<keyword evidence="5" id="KW-0378">Hydrolase</keyword>
<keyword evidence="5" id="KW-0255">Endonuclease</keyword>
<evidence type="ECO:0000256" key="1">
    <source>
        <dbReference type="ARBA" id="ARBA00010923"/>
    </source>
</evidence>
<evidence type="ECO:0000259" key="4">
    <source>
        <dbReference type="Pfam" id="PF01420"/>
    </source>
</evidence>
<evidence type="ECO:0000256" key="3">
    <source>
        <dbReference type="ARBA" id="ARBA00023125"/>
    </source>
</evidence>
<dbReference type="PANTHER" id="PTHR30408">
    <property type="entry name" value="TYPE-1 RESTRICTION ENZYME ECOKI SPECIFICITY PROTEIN"/>
    <property type="match status" value="1"/>
</dbReference>
<comment type="caution">
    <text evidence="5">The sequence shown here is derived from an EMBL/GenBank/DDBJ whole genome shotgun (WGS) entry which is preliminary data.</text>
</comment>
<reference evidence="5 6" key="2">
    <citation type="submission" date="2019-09" db="EMBL/GenBank/DDBJ databases">
        <title>Strain-level analysis of Eubacterium rectale using genomes from metagenomes.</title>
        <authorList>
            <person name="Karcher N."/>
            <person name="Segata N."/>
        </authorList>
    </citation>
    <scope>NUCLEOTIDE SEQUENCE [LARGE SCALE GENOMIC DNA]</scope>
    <source>
        <strain evidence="5 6">L2-21</strain>
    </source>
</reference>
<accession>A0A5S4VKF4</accession>
<sequence length="393" mass="44845">MRKKLKDVCMFYSGTGFPIQYQGQTKGEYPFYKVGDIANNAIAGKIYLELCNNYISSDVAKMIKGCILPKDTVVFAKIGEALKLNRRAITSCDCLIDNNAMGIAPKLDSLRIQYFYFCMKNLKMQTLAESTTVPSVRKTVLEKYEIEVPSLVEQEEIEKKLTLTQKIIEKRRQELSYLDEIIKARFVEMFGDPVANDKGWKMKPLLDMGKCKNGMNFHYDDSGVEISCLGVGDFKDLSVIDNTKKLSIVSLNEMPSEEYLLKDGDIVFVRSNGNKDLVGRSLAIYPGKLPTTFSGFCIRYRIHDDEITVPYLLRVLKMESMRKKMAGRGANIQNLNQQILGTLVIPVPPIELQNQFVDFVRAIDKSKFDTMTFAPIYDIINLYLHTHFYQGRR</sequence>
<dbReference type="GO" id="GO:0003677">
    <property type="term" value="F:DNA binding"/>
    <property type="evidence" value="ECO:0007669"/>
    <property type="project" value="UniProtKB-KW"/>
</dbReference>
<dbReference type="InterPro" id="IPR000055">
    <property type="entry name" value="Restrct_endonuc_typeI_TRD"/>
</dbReference>
<dbReference type="GO" id="GO:0004519">
    <property type="term" value="F:endonuclease activity"/>
    <property type="evidence" value="ECO:0007669"/>
    <property type="project" value="UniProtKB-KW"/>
</dbReference>
<name>A0A5S4VKF4_9FIRM</name>
<keyword evidence="5" id="KW-0540">Nuclease</keyword>
<dbReference type="SUPFAM" id="SSF116734">
    <property type="entry name" value="DNA methylase specificity domain"/>
    <property type="match status" value="2"/>
</dbReference>
<dbReference type="CDD" id="cd17517">
    <property type="entry name" value="RMtype1_S_EcoKI_StySPI-TRD2-CR2_like"/>
    <property type="match status" value="1"/>
</dbReference>
<feature type="domain" description="Type I restriction modification DNA specificity" evidence="4">
    <location>
        <begin position="198"/>
        <end position="370"/>
    </location>
</feature>
<protein>
    <submittedName>
        <fullName evidence="5">Restriction endonuclease subunit S</fullName>
    </submittedName>
</protein>
<feature type="domain" description="Type I restriction modification DNA specificity" evidence="4">
    <location>
        <begin position="3"/>
        <end position="175"/>
    </location>
</feature>
<keyword evidence="3" id="KW-0238">DNA-binding</keyword>
<organism evidence="5 6">
    <name type="scientific">Agathobacter rectalis</name>
    <dbReference type="NCBI Taxonomy" id="39491"/>
    <lineage>
        <taxon>Bacteria</taxon>
        <taxon>Bacillati</taxon>
        <taxon>Bacillota</taxon>
        <taxon>Clostridia</taxon>
        <taxon>Lachnospirales</taxon>
        <taxon>Lachnospiraceae</taxon>
        <taxon>Agathobacter</taxon>
    </lineage>
</organism>